<dbReference type="PIRSF" id="PIRSF019313">
    <property type="entry name" value="UCP019313"/>
    <property type="match status" value="1"/>
</dbReference>
<sequence>MSNGFLDSIFGTKTRYKGFENYVDLENIDYEQDVEDEGPSIKVAEVREMEDATLVKEQIYSGNIVVIDISAIMNDEKMRERIVTEIQYSTKDVGGDIAGIGEKMVIATPAGVKIDRRIIGGGDFR</sequence>
<protein>
    <submittedName>
        <fullName evidence="1">Putative cell division protein SepF-like</fullName>
    </submittedName>
</protein>
<keyword evidence="2" id="KW-1185">Reference proteome</keyword>
<dbReference type="InterPro" id="IPR038594">
    <property type="entry name" value="SepF-like_sf"/>
</dbReference>
<dbReference type="Proteomes" id="UP000195137">
    <property type="component" value="Unassembled WGS sequence"/>
</dbReference>
<gene>
    <name evidence="1" type="ORF">AMET1_0063</name>
</gene>
<keyword evidence="1" id="KW-0132">Cell division</keyword>
<accession>A0A1Y3GGR8</accession>
<dbReference type="RefSeq" id="WP_086636494.1">
    <property type="nucleotide sequence ID" value="NZ_MRZU01000002.1"/>
</dbReference>
<evidence type="ECO:0000313" key="1">
    <source>
        <dbReference type="EMBL" id="OUJ19394.1"/>
    </source>
</evidence>
<dbReference type="AlphaFoldDB" id="A0A1Y3GGR8"/>
<evidence type="ECO:0000313" key="2">
    <source>
        <dbReference type="Proteomes" id="UP000195137"/>
    </source>
</evidence>
<keyword evidence="1" id="KW-0131">Cell cycle</keyword>
<dbReference type="Gene3D" id="3.30.110.150">
    <property type="entry name" value="SepF-like protein"/>
    <property type="match status" value="1"/>
</dbReference>
<dbReference type="Pfam" id="PF04472">
    <property type="entry name" value="SepF"/>
    <property type="match status" value="1"/>
</dbReference>
<dbReference type="EMBL" id="MRZU01000002">
    <property type="protein sequence ID" value="OUJ19394.1"/>
    <property type="molecule type" value="Genomic_DNA"/>
</dbReference>
<comment type="caution">
    <text evidence="1">The sequence shown here is derived from an EMBL/GenBank/DDBJ whole genome shotgun (WGS) entry which is preliminary data.</text>
</comment>
<name>A0A1Y3GGR8_9EURY</name>
<organism evidence="1 2">
    <name type="scientific">Methanonatronarchaeum thermophilum</name>
    <dbReference type="NCBI Taxonomy" id="1927129"/>
    <lineage>
        <taxon>Archaea</taxon>
        <taxon>Methanobacteriati</taxon>
        <taxon>Methanobacteriota</taxon>
        <taxon>Methanonatronarchaeia</taxon>
        <taxon>Methanonatronarchaeales</taxon>
        <taxon>Methanonatronarchaeaceae</taxon>
        <taxon>Methanonatronarchaeum</taxon>
    </lineage>
</organism>
<reference evidence="1 2" key="1">
    <citation type="submission" date="2016-12" db="EMBL/GenBank/DDBJ databases">
        <title>Discovery of methanogenic haloarchaea.</title>
        <authorList>
            <person name="Sorokin D.Y."/>
            <person name="Makarova K.S."/>
            <person name="Abbas B."/>
            <person name="Ferrer M."/>
            <person name="Golyshin P.N."/>
        </authorList>
    </citation>
    <scope>NUCLEOTIDE SEQUENCE [LARGE SCALE GENOMIC DNA]</scope>
    <source>
        <strain evidence="1">AMET1</strain>
    </source>
</reference>
<dbReference type="InterPro" id="IPR012426">
    <property type="entry name" value="SepF_arc"/>
</dbReference>
<dbReference type="OrthoDB" id="56189at2157"/>
<proteinExistence type="predicted"/>
<dbReference type="InterPro" id="IPR007561">
    <property type="entry name" value="Cell_div_SepF/SepF-rel"/>
</dbReference>
<dbReference type="GO" id="GO:0051301">
    <property type="term" value="P:cell division"/>
    <property type="evidence" value="ECO:0007669"/>
    <property type="project" value="UniProtKB-KW"/>
</dbReference>